<comment type="caution">
    <text evidence="2">The sequence shown here is derived from an EMBL/GenBank/DDBJ whole genome shotgun (WGS) entry which is preliminary data.</text>
</comment>
<protein>
    <submittedName>
        <fullName evidence="2">Uncharacterized protein</fullName>
    </submittedName>
</protein>
<dbReference type="Proteomes" id="UP000254626">
    <property type="component" value="Unassembled WGS sequence"/>
</dbReference>
<dbReference type="AlphaFoldDB" id="A0AAX2LKZ8"/>
<reference evidence="2 3" key="1">
    <citation type="submission" date="2018-06" db="EMBL/GenBank/DDBJ databases">
        <authorList>
            <consortium name="Pathogen Informatics"/>
            <person name="Doyle S."/>
        </authorList>
    </citation>
    <scope>NUCLEOTIDE SEQUENCE [LARGE SCALE GENOMIC DNA]</scope>
    <source>
        <strain evidence="2 3">NCTC11327</strain>
    </source>
</reference>
<dbReference type="EMBL" id="UHIP01000001">
    <property type="protein sequence ID" value="SUP21484.1"/>
    <property type="molecule type" value="Genomic_DNA"/>
</dbReference>
<sequence>MPDGNLATGQYPEQKDPIPLSMGQSLRLFDQLS</sequence>
<evidence type="ECO:0000313" key="2">
    <source>
        <dbReference type="EMBL" id="SUP21484.1"/>
    </source>
</evidence>
<evidence type="ECO:0000313" key="3">
    <source>
        <dbReference type="Proteomes" id="UP000254626"/>
    </source>
</evidence>
<proteinExistence type="predicted"/>
<evidence type="ECO:0000256" key="1">
    <source>
        <dbReference type="SAM" id="MobiDB-lite"/>
    </source>
</evidence>
<organism evidence="2 3">
    <name type="scientific">Vibrio fluvialis</name>
    <dbReference type="NCBI Taxonomy" id="676"/>
    <lineage>
        <taxon>Bacteria</taxon>
        <taxon>Pseudomonadati</taxon>
        <taxon>Pseudomonadota</taxon>
        <taxon>Gammaproteobacteria</taxon>
        <taxon>Vibrionales</taxon>
        <taxon>Vibrionaceae</taxon>
        <taxon>Vibrio</taxon>
    </lineage>
</organism>
<name>A0AAX2LKZ8_VIBFL</name>
<gene>
    <name evidence="2" type="ORF">NCTC11327_00717</name>
</gene>
<feature type="region of interest" description="Disordered" evidence="1">
    <location>
        <begin position="1"/>
        <end position="33"/>
    </location>
</feature>
<accession>A0AAX2LKZ8</accession>